<dbReference type="AlphaFoldDB" id="A0A328BCK2"/>
<reference evidence="2 3" key="1">
    <citation type="submission" date="2018-05" db="EMBL/GenBank/DDBJ databases">
        <authorList>
            <person name="Lanie J.A."/>
            <person name="Ng W.-L."/>
            <person name="Kazmierczak K.M."/>
            <person name="Andrzejewski T.M."/>
            <person name="Davidsen T.M."/>
            <person name="Wayne K.J."/>
            <person name="Tettelin H."/>
            <person name="Glass J.I."/>
            <person name="Rusch D."/>
            <person name="Podicherti R."/>
            <person name="Tsui H.-C.T."/>
            <person name="Winkler M.E."/>
        </authorList>
    </citation>
    <scope>NUCLEOTIDE SEQUENCE [LARGE SCALE GENOMIC DNA]</scope>
    <source>
        <strain evidence="2 3">BUT-10</strain>
    </source>
</reference>
<comment type="caution">
    <text evidence="2">The sequence shown here is derived from an EMBL/GenBank/DDBJ whole genome shotgun (WGS) entry which is preliminary data.</text>
</comment>
<organism evidence="2 3">
    <name type="scientific">Phenylobacterium kunshanense</name>
    <dbReference type="NCBI Taxonomy" id="1445034"/>
    <lineage>
        <taxon>Bacteria</taxon>
        <taxon>Pseudomonadati</taxon>
        <taxon>Pseudomonadota</taxon>
        <taxon>Alphaproteobacteria</taxon>
        <taxon>Caulobacterales</taxon>
        <taxon>Caulobacteraceae</taxon>
        <taxon>Phenylobacterium</taxon>
    </lineage>
</organism>
<evidence type="ECO:0000313" key="2">
    <source>
        <dbReference type="EMBL" id="RAK64823.1"/>
    </source>
</evidence>
<dbReference type="Proteomes" id="UP000249524">
    <property type="component" value="Unassembled WGS sequence"/>
</dbReference>
<proteinExistence type="predicted"/>
<name>A0A328BCK2_9CAUL</name>
<keyword evidence="3" id="KW-1185">Reference proteome</keyword>
<dbReference type="RefSeq" id="WP_111276361.1">
    <property type="nucleotide sequence ID" value="NZ_QFYS01000005.1"/>
</dbReference>
<dbReference type="EMBL" id="QFYS01000005">
    <property type="protein sequence ID" value="RAK64823.1"/>
    <property type="molecule type" value="Genomic_DNA"/>
</dbReference>
<gene>
    <name evidence="2" type="ORF">DJ019_12435</name>
</gene>
<evidence type="ECO:0000256" key="1">
    <source>
        <dbReference type="SAM" id="MobiDB-lite"/>
    </source>
</evidence>
<feature type="region of interest" description="Disordered" evidence="1">
    <location>
        <begin position="1"/>
        <end position="22"/>
    </location>
</feature>
<sequence length="64" mass="6428">MSSVSSAASIASQPPAAPIQPVRAEADAKIAERNAQKGAELTATAIAAQSAKDARKGLVVDIQV</sequence>
<evidence type="ECO:0000313" key="3">
    <source>
        <dbReference type="Proteomes" id="UP000249524"/>
    </source>
</evidence>
<protein>
    <submittedName>
        <fullName evidence="2">Uncharacterized protein</fullName>
    </submittedName>
</protein>
<accession>A0A328BCK2</accession>